<dbReference type="InterPro" id="IPR036322">
    <property type="entry name" value="WD40_repeat_dom_sf"/>
</dbReference>
<dbReference type="PANTHER" id="PTHR16220:SF0">
    <property type="entry name" value="WD REPEAT-CONTAINING PROTEIN WRAP73"/>
    <property type="match status" value="1"/>
</dbReference>
<keyword evidence="11" id="KW-0464">Manganese</keyword>
<keyword evidence="8" id="KW-0479">Metal-binding</keyword>
<dbReference type="PROSITE" id="PS50991">
    <property type="entry name" value="PYR_CT"/>
    <property type="match status" value="1"/>
</dbReference>
<comment type="pathway">
    <text evidence="3">Amino-acid biosynthesis; L-lysine biosynthesis via AAA pathway; L-alpha-aminoadipate from 2-oxoglutarate: step 1/5.</text>
</comment>
<evidence type="ECO:0000256" key="10">
    <source>
        <dbReference type="ARBA" id="ARBA00023154"/>
    </source>
</evidence>
<dbReference type="AlphaFoldDB" id="A0A9N9AL70"/>
<dbReference type="InterPro" id="IPR001680">
    <property type="entry name" value="WD40_rpt"/>
</dbReference>
<dbReference type="PROSITE" id="PS00815">
    <property type="entry name" value="AIPM_HOMOCIT_SYNTH_1"/>
    <property type="match status" value="1"/>
</dbReference>
<protein>
    <recommendedName>
        <fullName evidence="5">homocitrate synthase</fullName>
        <ecNumber evidence="5">2.3.3.14</ecNumber>
    </recommendedName>
</protein>
<dbReference type="FunFam" id="3.20.20.70:FF:000032">
    <property type="entry name" value="Homocitrate synthase, mitochondrial"/>
    <property type="match status" value="1"/>
</dbReference>
<dbReference type="PROSITE" id="PS00816">
    <property type="entry name" value="AIPM_HOMOCIT_SYNTH_2"/>
    <property type="match status" value="1"/>
</dbReference>
<feature type="non-terminal residue" evidence="14">
    <location>
        <position position="883"/>
    </location>
</feature>
<dbReference type="Pfam" id="PF00682">
    <property type="entry name" value="HMGL-like"/>
    <property type="match status" value="1"/>
</dbReference>
<dbReference type="Proteomes" id="UP000789405">
    <property type="component" value="Unassembled WGS sequence"/>
</dbReference>
<evidence type="ECO:0000256" key="11">
    <source>
        <dbReference type="ARBA" id="ARBA00023211"/>
    </source>
</evidence>
<dbReference type="GO" id="GO:0005815">
    <property type="term" value="C:microtubule organizing center"/>
    <property type="evidence" value="ECO:0007669"/>
    <property type="project" value="TreeGrafter"/>
</dbReference>
<dbReference type="Pfam" id="PF10775">
    <property type="entry name" value="ATP_sub_h"/>
    <property type="match status" value="1"/>
</dbReference>
<dbReference type="InterPro" id="IPR019711">
    <property type="entry name" value="ATP_synth_F0_suH"/>
</dbReference>
<evidence type="ECO:0000256" key="9">
    <source>
        <dbReference type="ARBA" id="ARBA00022842"/>
    </source>
</evidence>
<dbReference type="OrthoDB" id="2015253at2759"/>
<dbReference type="InterPro" id="IPR015943">
    <property type="entry name" value="WD40/YVTN_repeat-like_dom_sf"/>
</dbReference>
<dbReference type="GO" id="GO:1990811">
    <property type="term" value="C:MWP complex"/>
    <property type="evidence" value="ECO:0007669"/>
    <property type="project" value="TreeGrafter"/>
</dbReference>
<dbReference type="SUPFAM" id="SSF51569">
    <property type="entry name" value="Aldolase"/>
    <property type="match status" value="1"/>
</dbReference>
<evidence type="ECO:0000313" key="15">
    <source>
        <dbReference type="Proteomes" id="UP000789405"/>
    </source>
</evidence>
<dbReference type="InterPro" id="IPR002034">
    <property type="entry name" value="AIPM/Hcit_synth_CS"/>
</dbReference>
<sequence>MNFTEPYKQSINLCRFSPDLKYIATVVDSIIVIRNADTLQVSREFKHSTSLQYIEWSPNSSLILAANLKKGDIIVRNIYDPTWKKSIKEGPAGLLNVKWNLDGKSIMCFSDFELRITIWSLITNNGYYIQDPKYHNKEDPPWFILAERRECKDFIGVYKCDSDDWKLLNVFQVDTVDLDNIALSPNGHYIVAWDNCIWYKILIYTLDGQCLGNFSIDDEGLGVKSVAWSPSSKLVAVGSYDQKIRLFNNYTWSPIIELIHAGRIKNPNQLKIWKEVNEFSKEYGRNISKYDLVDGPLEVPSILIEAKPNPKLGVGHCKFNSNGHFIAARNDNMPNCLWIWNIPHLIPVALIIQLNPIKHFYWNPIWPDQLLICCGNEYMYFWCGLELGTEIIEVPIEIRANADGSEVRRQIPPSVYTRYSDLLSRVNNFSIIESTLREGEQFANAFFDTNKKIEIAKALDEFGVEYIELTSPAASEQSRQDCEAISKLGLKAKILTHIRCHMDDAKIAVETGVDGVDVVIGTSSYLREFSHGKDMDYIAEKATEVINFVKSKGIEVRFSSEDSFRSDLVDLLSLYRMVDKLGVNRVGIADTVGCANPRQVYDLVRTLRGIVSCDIECHFHNDTGCAIANAYAALEAGATHIDTSILGIGERNGITSLGGLIARMYTADKDYIKSKYKLHMLRDLENLVADSVDVQVPFNNYITGYCAFTHKAGIHAKAILNNPSTYEILKPEDFGMTRYVNIGHRLTGWNAVKNRAEQLGLSLTDDQVKIITAKIKELGDIRPQKMEDVDNLLRDYHSALNSGDESQIKNVLSVVPAIPKLKGYKPPPEKPGAEVGIVKELRLPSASSPPNVHEDLSEELAAYDAEDVHPQAEILLSSSFEEQ</sequence>
<evidence type="ECO:0000256" key="5">
    <source>
        <dbReference type="ARBA" id="ARBA00012974"/>
    </source>
</evidence>
<dbReference type="InterPro" id="IPR054691">
    <property type="entry name" value="LeuA/HCS_post-cat"/>
</dbReference>
<dbReference type="GO" id="GO:0004410">
    <property type="term" value="F:homocitrate synthase activity"/>
    <property type="evidence" value="ECO:0007669"/>
    <property type="project" value="UniProtKB-EC"/>
</dbReference>
<keyword evidence="6" id="KW-0028">Amino-acid biosynthesis</keyword>
<dbReference type="EMBL" id="CAJVPY010001680">
    <property type="protein sequence ID" value="CAG8531967.1"/>
    <property type="molecule type" value="Genomic_DNA"/>
</dbReference>
<dbReference type="Pfam" id="PF00400">
    <property type="entry name" value="WD40"/>
    <property type="match status" value="1"/>
</dbReference>
<comment type="catalytic activity">
    <reaction evidence="12">
        <text>acetyl-CoA + 2-oxoglutarate + H2O = (2R)-homocitrate + CoA + H(+)</text>
        <dbReference type="Rhea" id="RHEA:12929"/>
        <dbReference type="ChEBI" id="CHEBI:15377"/>
        <dbReference type="ChEBI" id="CHEBI:15378"/>
        <dbReference type="ChEBI" id="CHEBI:16810"/>
        <dbReference type="ChEBI" id="CHEBI:57287"/>
        <dbReference type="ChEBI" id="CHEBI:57288"/>
        <dbReference type="ChEBI" id="CHEBI:58884"/>
        <dbReference type="EC" id="2.3.3.14"/>
    </reaction>
    <physiologicalReaction direction="left-to-right" evidence="12">
        <dbReference type="Rhea" id="RHEA:12930"/>
    </physiologicalReaction>
</comment>
<evidence type="ECO:0000256" key="6">
    <source>
        <dbReference type="ARBA" id="ARBA00022605"/>
    </source>
</evidence>
<dbReference type="Gene3D" id="3.20.20.70">
    <property type="entry name" value="Aldolase class I"/>
    <property type="match status" value="1"/>
</dbReference>
<keyword evidence="10" id="KW-0457">Lysine biosynthesis</keyword>
<evidence type="ECO:0000259" key="13">
    <source>
        <dbReference type="PROSITE" id="PS50991"/>
    </source>
</evidence>
<accession>A0A9N9AL70</accession>
<dbReference type="InterPro" id="IPR011872">
    <property type="entry name" value="Homocitrate_synth"/>
</dbReference>
<proteinExistence type="inferred from homology"/>
<dbReference type="Gene3D" id="2.130.10.10">
    <property type="entry name" value="YVTN repeat-like/Quinoprotein amine dehydrogenase"/>
    <property type="match status" value="2"/>
</dbReference>
<dbReference type="PANTHER" id="PTHR16220">
    <property type="entry name" value="WD REPEAT PROTEIN 8-RELATED"/>
    <property type="match status" value="1"/>
</dbReference>
<dbReference type="FunFam" id="1.10.238.260:FF:000002">
    <property type="entry name" value="Homocitrate synthase, mitochondrial"/>
    <property type="match status" value="1"/>
</dbReference>
<reference evidence="14" key="1">
    <citation type="submission" date="2021-06" db="EMBL/GenBank/DDBJ databases">
        <authorList>
            <person name="Kallberg Y."/>
            <person name="Tangrot J."/>
            <person name="Rosling A."/>
        </authorList>
    </citation>
    <scope>NUCLEOTIDE SEQUENCE</scope>
    <source>
        <strain evidence="14">MA453B</strain>
    </source>
</reference>
<comment type="caution">
    <text evidence="14">The sequence shown here is derived from an EMBL/GenBank/DDBJ whole genome shotgun (WGS) entry which is preliminary data.</text>
</comment>
<dbReference type="GO" id="GO:0015986">
    <property type="term" value="P:proton motive force-driven ATP synthesis"/>
    <property type="evidence" value="ECO:0007669"/>
    <property type="project" value="InterPro"/>
</dbReference>
<evidence type="ECO:0000256" key="1">
    <source>
        <dbReference type="ARBA" id="ARBA00001936"/>
    </source>
</evidence>
<comment type="cofactor">
    <cofactor evidence="1">
        <name>Mn(2+)</name>
        <dbReference type="ChEBI" id="CHEBI:29035"/>
    </cofactor>
</comment>
<dbReference type="NCBIfam" id="TIGR02146">
    <property type="entry name" value="LysS_fung_arch"/>
    <property type="match status" value="1"/>
</dbReference>
<evidence type="ECO:0000256" key="7">
    <source>
        <dbReference type="ARBA" id="ARBA00022679"/>
    </source>
</evidence>
<dbReference type="Gene3D" id="1.10.238.260">
    <property type="match status" value="1"/>
</dbReference>
<dbReference type="SMART" id="SM00320">
    <property type="entry name" value="WD40"/>
    <property type="match status" value="4"/>
</dbReference>
<name>A0A9N9AL70_9GLOM</name>
<dbReference type="Pfam" id="PF22617">
    <property type="entry name" value="HCS_D2"/>
    <property type="match status" value="1"/>
</dbReference>
<dbReference type="GO" id="GO:0046872">
    <property type="term" value="F:metal ion binding"/>
    <property type="evidence" value="ECO:0007669"/>
    <property type="project" value="UniProtKB-KW"/>
</dbReference>
<comment type="cofactor">
    <cofactor evidence="2">
        <name>Mg(2+)</name>
        <dbReference type="ChEBI" id="CHEBI:18420"/>
    </cofactor>
</comment>
<evidence type="ECO:0000313" key="14">
    <source>
        <dbReference type="EMBL" id="CAG8531967.1"/>
    </source>
</evidence>
<evidence type="ECO:0000256" key="3">
    <source>
        <dbReference type="ARBA" id="ARBA00004755"/>
    </source>
</evidence>
<organism evidence="14 15">
    <name type="scientific">Dentiscutata erythropus</name>
    <dbReference type="NCBI Taxonomy" id="1348616"/>
    <lineage>
        <taxon>Eukaryota</taxon>
        <taxon>Fungi</taxon>
        <taxon>Fungi incertae sedis</taxon>
        <taxon>Mucoromycota</taxon>
        <taxon>Glomeromycotina</taxon>
        <taxon>Glomeromycetes</taxon>
        <taxon>Diversisporales</taxon>
        <taxon>Gigasporaceae</taxon>
        <taxon>Dentiscutata</taxon>
    </lineage>
</organism>
<dbReference type="EC" id="2.3.3.14" evidence="5"/>
<dbReference type="InterPro" id="IPR048253">
    <property type="entry name" value="DRE_TIM_HCS_fun_bact"/>
</dbReference>
<evidence type="ECO:0000256" key="4">
    <source>
        <dbReference type="ARBA" id="ARBA00006361"/>
    </source>
</evidence>
<comment type="similarity">
    <text evidence="4">Belongs to the alpha-IPM synthase/homocitrate synthase family. Homocitrate synthase LYS20/LYS21 subfamily.</text>
</comment>
<gene>
    <name evidence="14" type="ORF">DERYTH_LOCUS4388</name>
</gene>
<keyword evidence="15" id="KW-1185">Reference proteome</keyword>
<dbReference type="InterPro" id="IPR052778">
    <property type="entry name" value="Centrosome-WD_assoc"/>
</dbReference>
<keyword evidence="9" id="KW-0460">Magnesium</keyword>
<dbReference type="InterPro" id="IPR013785">
    <property type="entry name" value="Aldolase_TIM"/>
</dbReference>
<dbReference type="GO" id="GO:1990810">
    <property type="term" value="P:microtubule anchoring at mitotic spindle pole body"/>
    <property type="evidence" value="ECO:0007669"/>
    <property type="project" value="TreeGrafter"/>
</dbReference>
<dbReference type="InterPro" id="IPR000891">
    <property type="entry name" value="PYR_CT"/>
</dbReference>
<evidence type="ECO:0000256" key="2">
    <source>
        <dbReference type="ARBA" id="ARBA00001946"/>
    </source>
</evidence>
<dbReference type="CDD" id="cd07948">
    <property type="entry name" value="DRE_TIM_HCS"/>
    <property type="match status" value="1"/>
</dbReference>
<dbReference type="SUPFAM" id="SSF50978">
    <property type="entry name" value="WD40 repeat-like"/>
    <property type="match status" value="1"/>
</dbReference>
<feature type="domain" description="Pyruvate carboxyltransferase" evidence="13">
    <location>
        <begin position="429"/>
        <end position="682"/>
    </location>
</feature>
<dbReference type="GO" id="GO:0019878">
    <property type="term" value="P:lysine biosynthetic process via aminoadipic acid"/>
    <property type="evidence" value="ECO:0007669"/>
    <property type="project" value="InterPro"/>
</dbReference>
<evidence type="ECO:0000256" key="12">
    <source>
        <dbReference type="ARBA" id="ARBA00048363"/>
    </source>
</evidence>
<evidence type="ECO:0000256" key="8">
    <source>
        <dbReference type="ARBA" id="ARBA00022723"/>
    </source>
</evidence>
<dbReference type="HAMAP" id="MF_02222">
    <property type="entry name" value="Homocitr_synth_fung_arch"/>
    <property type="match status" value="1"/>
</dbReference>
<keyword evidence="7" id="KW-0808">Transferase</keyword>